<feature type="binding site" evidence="4">
    <location>
        <begin position="24"/>
        <end position="28"/>
    </location>
    <ligand>
        <name>ATP</name>
        <dbReference type="ChEBI" id="CHEBI:30616"/>
    </ligand>
</feature>
<dbReference type="GO" id="GO:0009396">
    <property type="term" value="P:folic acid-containing compound biosynthetic process"/>
    <property type="evidence" value="ECO:0007669"/>
    <property type="project" value="TreeGrafter"/>
</dbReference>
<protein>
    <recommendedName>
        <fullName evidence="5">5-formyltetrahydrofolate cyclo-ligase</fullName>
        <ecNumber evidence="5">6.3.3.2</ecNumber>
    </recommendedName>
</protein>
<evidence type="ECO:0000256" key="3">
    <source>
        <dbReference type="ARBA" id="ARBA00022840"/>
    </source>
</evidence>
<keyword evidence="7" id="KW-1185">Reference proteome</keyword>
<sequence length="205" mass="23834">MSSRRITSSAFFIYRGGRIKVQEKREIRSHIKEQFEKLEHKKYREKEKRVQEQLFQSSLWQNAQTVGITISMRNEMDTTAIIEKGWEQQKRIAVPKVDPTHHALDFYCLTSFHQTKAAFAGISEPDPAITSTIPAEHFDLMIVPGMAFDKEKYRIGFGGGYFDRLLQGSSAQTCAVLFDFQLYEHIPREDHDIPLHWLITETNIL</sequence>
<dbReference type="Gene3D" id="3.40.50.10420">
    <property type="entry name" value="NagB/RpiA/CoA transferase-like"/>
    <property type="match status" value="1"/>
</dbReference>
<gene>
    <name evidence="6" type="ORF">D7Z54_23480</name>
</gene>
<evidence type="ECO:0000256" key="5">
    <source>
        <dbReference type="RuleBase" id="RU361279"/>
    </source>
</evidence>
<reference evidence="6 7" key="1">
    <citation type="submission" date="2018-10" db="EMBL/GenBank/DDBJ databases">
        <title>Draft genome sequence of Bacillus salarius IM0101, isolated from a hypersaline soil in Inner Mongolia, China.</title>
        <authorList>
            <person name="Yamprayoonswat W."/>
            <person name="Boonvisut S."/>
            <person name="Jumpathong W."/>
            <person name="Sittihan S."/>
            <person name="Ruangsuj P."/>
            <person name="Wanthongcharoen S."/>
            <person name="Thongpramul N."/>
            <person name="Pimmason S."/>
            <person name="Yu B."/>
            <person name="Yasawong M."/>
        </authorList>
    </citation>
    <scope>NUCLEOTIDE SEQUENCE [LARGE SCALE GENOMIC DNA]</scope>
    <source>
        <strain evidence="6 7">IM0101</strain>
    </source>
</reference>
<organism evidence="6 7">
    <name type="scientific">Salibacterium salarium</name>
    <dbReference type="NCBI Taxonomy" id="284579"/>
    <lineage>
        <taxon>Bacteria</taxon>
        <taxon>Bacillati</taxon>
        <taxon>Bacillota</taxon>
        <taxon>Bacilli</taxon>
        <taxon>Bacillales</taxon>
        <taxon>Bacillaceae</taxon>
    </lineage>
</organism>
<feature type="binding site" evidence="4">
    <location>
        <position position="70"/>
    </location>
    <ligand>
        <name>substrate</name>
    </ligand>
</feature>
<evidence type="ECO:0000256" key="4">
    <source>
        <dbReference type="PIRSR" id="PIRSR006806-1"/>
    </source>
</evidence>
<dbReference type="PANTHER" id="PTHR23407:SF1">
    <property type="entry name" value="5-FORMYLTETRAHYDROFOLATE CYCLO-LIGASE"/>
    <property type="match status" value="1"/>
</dbReference>
<dbReference type="AlphaFoldDB" id="A0A428MXR2"/>
<evidence type="ECO:0000256" key="1">
    <source>
        <dbReference type="ARBA" id="ARBA00010638"/>
    </source>
</evidence>
<evidence type="ECO:0000313" key="7">
    <source>
        <dbReference type="Proteomes" id="UP000275076"/>
    </source>
</evidence>
<keyword evidence="5" id="KW-0460">Magnesium</keyword>
<dbReference type="GO" id="GO:0046872">
    <property type="term" value="F:metal ion binding"/>
    <property type="evidence" value="ECO:0007669"/>
    <property type="project" value="UniProtKB-KW"/>
</dbReference>
<dbReference type="InterPro" id="IPR002698">
    <property type="entry name" value="FTHF_cligase"/>
</dbReference>
<dbReference type="InterPro" id="IPR024185">
    <property type="entry name" value="FTHF_cligase-like_sf"/>
</dbReference>
<keyword evidence="3 4" id="KW-0067">ATP-binding</keyword>
<keyword evidence="6" id="KW-0436">Ligase</keyword>
<comment type="catalytic activity">
    <reaction evidence="5">
        <text>(6S)-5-formyl-5,6,7,8-tetrahydrofolate + ATP = (6R)-5,10-methenyltetrahydrofolate + ADP + phosphate</text>
        <dbReference type="Rhea" id="RHEA:10488"/>
        <dbReference type="ChEBI" id="CHEBI:30616"/>
        <dbReference type="ChEBI" id="CHEBI:43474"/>
        <dbReference type="ChEBI" id="CHEBI:57455"/>
        <dbReference type="ChEBI" id="CHEBI:57457"/>
        <dbReference type="ChEBI" id="CHEBI:456216"/>
        <dbReference type="EC" id="6.3.3.2"/>
    </reaction>
</comment>
<dbReference type="SUPFAM" id="SSF100950">
    <property type="entry name" value="NagB/RpiA/CoA transferase-like"/>
    <property type="match status" value="1"/>
</dbReference>
<comment type="caution">
    <text evidence="6">The sequence shown here is derived from an EMBL/GenBank/DDBJ whole genome shotgun (WGS) entry which is preliminary data.</text>
</comment>
<comment type="similarity">
    <text evidence="1 5">Belongs to the 5-formyltetrahydrofolate cyclo-ligase family.</text>
</comment>
<dbReference type="OrthoDB" id="9801938at2"/>
<keyword evidence="5" id="KW-0479">Metal-binding</keyword>
<dbReference type="GO" id="GO:0005524">
    <property type="term" value="F:ATP binding"/>
    <property type="evidence" value="ECO:0007669"/>
    <property type="project" value="UniProtKB-KW"/>
</dbReference>
<dbReference type="PANTHER" id="PTHR23407">
    <property type="entry name" value="ATPASE INHIBITOR/5-FORMYLTETRAHYDROFOLATE CYCLO-LIGASE"/>
    <property type="match status" value="1"/>
</dbReference>
<dbReference type="EC" id="6.3.3.2" evidence="5"/>
<dbReference type="Proteomes" id="UP000275076">
    <property type="component" value="Unassembled WGS sequence"/>
</dbReference>
<dbReference type="NCBIfam" id="TIGR02727">
    <property type="entry name" value="MTHFS_bact"/>
    <property type="match status" value="1"/>
</dbReference>
<feature type="binding site" evidence="4">
    <location>
        <position position="75"/>
    </location>
    <ligand>
        <name>substrate</name>
    </ligand>
</feature>
<dbReference type="PIRSF" id="PIRSF006806">
    <property type="entry name" value="FTHF_cligase"/>
    <property type="match status" value="1"/>
</dbReference>
<proteinExistence type="inferred from homology"/>
<dbReference type="GO" id="GO:0035999">
    <property type="term" value="P:tetrahydrofolate interconversion"/>
    <property type="evidence" value="ECO:0007669"/>
    <property type="project" value="TreeGrafter"/>
</dbReference>
<dbReference type="GO" id="GO:0030272">
    <property type="term" value="F:5-formyltetrahydrofolate cyclo-ligase activity"/>
    <property type="evidence" value="ECO:0007669"/>
    <property type="project" value="UniProtKB-EC"/>
</dbReference>
<name>A0A428MXR2_9BACI</name>
<evidence type="ECO:0000313" key="6">
    <source>
        <dbReference type="EMBL" id="RSL30930.1"/>
    </source>
</evidence>
<dbReference type="Pfam" id="PF01812">
    <property type="entry name" value="5-FTHF_cyc-lig"/>
    <property type="match status" value="1"/>
</dbReference>
<dbReference type="EMBL" id="RBVX01000030">
    <property type="protein sequence ID" value="RSL30930.1"/>
    <property type="molecule type" value="Genomic_DNA"/>
</dbReference>
<accession>A0A428MXR2</accession>
<evidence type="ECO:0000256" key="2">
    <source>
        <dbReference type="ARBA" id="ARBA00022741"/>
    </source>
</evidence>
<dbReference type="InterPro" id="IPR037171">
    <property type="entry name" value="NagB/RpiA_transferase-like"/>
</dbReference>
<comment type="cofactor">
    <cofactor evidence="5">
        <name>Mg(2+)</name>
        <dbReference type="ChEBI" id="CHEBI:18420"/>
    </cofactor>
</comment>
<keyword evidence="2 4" id="KW-0547">Nucleotide-binding</keyword>